<dbReference type="Proteomes" id="UP000198534">
    <property type="component" value="Unassembled WGS sequence"/>
</dbReference>
<dbReference type="InterPro" id="IPR008948">
    <property type="entry name" value="L-Aspartase-like"/>
</dbReference>
<dbReference type="SUPFAM" id="SSF48557">
    <property type="entry name" value="L-aspartase-like"/>
    <property type="match status" value="1"/>
</dbReference>
<comment type="PTM">
    <text evidence="6">Contains an active site 4-methylidene-imidazol-5-one (MIO), which is formed autocatalytically by cyclization and dehydration of residues Ala-Ser-Gly.</text>
</comment>
<protein>
    <recommendedName>
        <fullName evidence="2 6">Histidine ammonia-lyase</fullName>
        <shortName evidence="6">Histidase</shortName>
        <ecNumber evidence="2 6">4.3.1.3</ecNumber>
    </recommendedName>
</protein>
<dbReference type="Gene3D" id="1.10.275.10">
    <property type="entry name" value="Fumarase/aspartase (N-terminal domain)"/>
    <property type="match status" value="1"/>
</dbReference>
<evidence type="ECO:0000256" key="2">
    <source>
        <dbReference type="ARBA" id="ARBA00012994"/>
    </source>
</evidence>
<dbReference type="STRING" id="1048340.SAMN05444487_102230"/>
<comment type="pathway">
    <text evidence="1 6 8">Amino-acid degradation; L-histidine degradation into L-glutamate; N-formimidoyl-L-glutamate from L-histidine: step 1/3.</text>
</comment>
<evidence type="ECO:0000256" key="9">
    <source>
        <dbReference type="RuleBase" id="RU004480"/>
    </source>
</evidence>
<dbReference type="AlphaFoldDB" id="A0A1H2SK57"/>
<dbReference type="Gene3D" id="1.20.200.10">
    <property type="entry name" value="Fumarase/aspartase (Central domain)"/>
    <property type="match status" value="1"/>
</dbReference>
<name>A0A1H2SK57_9BACL</name>
<keyword evidence="11" id="KW-1185">Reference proteome</keyword>
<feature type="cross-link" description="5-imidazolinone (Ala-Gly)" evidence="6">
    <location>
        <begin position="192"/>
        <end position="194"/>
    </location>
</feature>
<organism evidence="10 11">
    <name type="scientific">Marininema mesophilum</name>
    <dbReference type="NCBI Taxonomy" id="1048340"/>
    <lineage>
        <taxon>Bacteria</taxon>
        <taxon>Bacillati</taxon>
        <taxon>Bacillota</taxon>
        <taxon>Bacilli</taxon>
        <taxon>Bacillales</taxon>
        <taxon>Thermoactinomycetaceae</taxon>
        <taxon>Marininema</taxon>
    </lineage>
</organism>
<comment type="catalytic activity">
    <reaction evidence="5 6 8">
        <text>L-histidine = trans-urocanate + NH4(+)</text>
        <dbReference type="Rhea" id="RHEA:21232"/>
        <dbReference type="ChEBI" id="CHEBI:17771"/>
        <dbReference type="ChEBI" id="CHEBI:28938"/>
        <dbReference type="ChEBI" id="CHEBI:57595"/>
        <dbReference type="EC" id="4.3.1.3"/>
    </reaction>
</comment>
<evidence type="ECO:0000256" key="1">
    <source>
        <dbReference type="ARBA" id="ARBA00005113"/>
    </source>
</evidence>
<dbReference type="NCBIfam" id="NF006871">
    <property type="entry name" value="PRK09367.1"/>
    <property type="match status" value="1"/>
</dbReference>
<comment type="subcellular location">
    <subcellularLocation>
        <location evidence="6 9">Cytoplasm</location>
    </subcellularLocation>
</comment>
<dbReference type="InterPro" id="IPR001106">
    <property type="entry name" value="Aromatic_Lyase"/>
</dbReference>
<gene>
    <name evidence="6" type="primary">hutH</name>
    <name evidence="10" type="ORF">SAMN05444487_102230</name>
</gene>
<keyword evidence="4 6" id="KW-0456">Lyase</keyword>
<dbReference type="EC" id="4.3.1.3" evidence="2 6"/>
<reference evidence="10 11" key="1">
    <citation type="submission" date="2016-10" db="EMBL/GenBank/DDBJ databases">
        <authorList>
            <person name="de Groot N.N."/>
        </authorList>
    </citation>
    <scope>NUCLEOTIDE SEQUENCE [LARGE SCALE GENOMIC DNA]</scope>
    <source>
        <strain evidence="10 11">DSM 45610</strain>
    </source>
</reference>
<dbReference type="EMBL" id="FNNQ01000002">
    <property type="protein sequence ID" value="SDW31439.1"/>
    <property type="molecule type" value="Genomic_DNA"/>
</dbReference>
<evidence type="ECO:0000256" key="8">
    <source>
        <dbReference type="RuleBase" id="RU004479"/>
    </source>
</evidence>
<evidence type="ECO:0000256" key="6">
    <source>
        <dbReference type="HAMAP-Rule" id="MF_00229"/>
    </source>
</evidence>
<accession>A0A1H2SK57</accession>
<dbReference type="InterPro" id="IPR005921">
    <property type="entry name" value="HutH"/>
</dbReference>
<keyword evidence="3 6" id="KW-0369">Histidine metabolism</keyword>
<dbReference type="Pfam" id="PF00221">
    <property type="entry name" value="Lyase_aromatic"/>
    <property type="match status" value="1"/>
</dbReference>
<dbReference type="HAMAP" id="MF_00229">
    <property type="entry name" value="His_ammonia_lyase"/>
    <property type="match status" value="1"/>
</dbReference>
<dbReference type="InterPro" id="IPR022313">
    <property type="entry name" value="Phe/His_NH3-lyase_AS"/>
</dbReference>
<dbReference type="GO" id="GO:0019556">
    <property type="term" value="P:L-histidine catabolic process to glutamate and formamide"/>
    <property type="evidence" value="ECO:0007669"/>
    <property type="project" value="UniProtKB-UniPathway"/>
</dbReference>
<keyword evidence="6" id="KW-0963">Cytoplasm</keyword>
<evidence type="ECO:0000256" key="4">
    <source>
        <dbReference type="ARBA" id="ARBA00023239"/>
    </source>
</evidence>
<comment type="similarity">
    <text evidence="6 7">Belongs to the PAL/histidase family.</text>
</comment>
<dbReference type="InterPro" id="IPR024083">
    <property type="entry name" value="Fumarase/histidase_N"/>
</dbReference>
<dbReference type="FunFam" id="1.10.275.10:FF:000005">
    <property type="entry name" value="Histidine ammonia-lyase"/>
    <property type="match status" value="1"/>
</dbReference>
<dbReference type="PROSITE" id="PS00488">
    <property type="entry name" value="PAL_HISTIDASE"/>
    <property type="match status" value="1"/>
</dbReference>
<dbReference type="FunFam" id="1.20.200.10:FF:000003">
    <property type="entry name" value="Histidine ammonia-lyase"/>
    <property type="match status" value="1"/>
</dbReference>
<dbReference type="CDD" id="cd00332">
    <property type="entry name" value="PAL-HAL"/>
    <property type="match status" value="1"/>
</dbReference>
<dbReference type="GO" id="GO:0004397">
    <property type="term" value="F:histidine ammonia-lyase activity"/>
    <property type="evidence" value="ECO:0007669"/>
    <property type="project" value="UniProtKB-UniRule"/>
</dbReference>
<dbReference type="NCBIfam" id="TIGR01225">
    <property type="entry name" value="hutH"/>
    <property type="match status" value="1"/>
</dbReference>
<dbReference type="UniPathway" id="UPA00379">
    <property type="reaction ID" value="UER00549"/>
</dbReference>
<dbReference type="GO" id="GO:0019557">
    <property type="term" value="P:L-histidine catabolic process to glutamate and formate"/>
    <property type="evidence" value="ECO:0007669"/>
    <property type="project" value="UniProtKB-UniPathway"/>
</dbReference>
<evidence type="ECO:0000313" key="11">
    <source>
        <dbReference type="Proteomes" id="UP000198534"/>
    </source>
</evidence>
<proteinExistence type="inferred from homology"/>
<dbReference type="PANTHER" id="PTHR10362">
    <property type="entry name" value="HISTIDINE AMMONIA-LYASE"/>
    <property type="match status" value="1"/>
</dbReference>
<evidence type="ECO:0000256" key="3">
    <source>
        <dbReference type="ARBA" id="ARBA00022808"/>
    </source>
</evidence>
<evidence type="ECO:0000256" key="7">
    <source>
        <dbReference type="RuleBase" id="RU003954"/>
    </source>
</evidence>
<evidence type="ECO:0000313" key="10">
    <source>
        <dbReference type="EMBL" id="SDW31439.1"/>
    </source>
</evidence>
<dbReference type="GO" id="GO:0005737">
    <property type="term" value="C:cytoplasm"/>
    <property type="evidence" value="ECO:0007669"/>
    <property type="project" value="UniProtKB-SubCell"/>
</dbReference>
<sequence>MTKHSHPPTITDGRTNTYEAKRGIETTDSMPLFYEHFSQIKEESAPMTQADPIILDGHSLTLQAFREVVLHARPVRLHPDAIQQMSRSREMVESLLKAGDTVYGITTGFGKFSDTLIDHSQVQDLQRNLIVSHACGVGEPLSEEAVRGMMLLRANALAKGHSGIRPIVVERLLTFLNEGIHPIVPSQGSLGASGDLAPLAHMALPLIGEGMVQFQGEKQEAQVVLQKQNLTPLVLEAKEGLALINGTQLMASLLSISLLKAEELINAADIISALTVEALNGIPHAYHPLLHEARGQVGQIACATQLRNLLQGSERVTQPGEKRVQDAYSLRCIPQVHGASRDTFVHVKHIVERELNAATDNPLLFAEEREVISGGNFHGQPLALAADFLSIAMAELANISERRTERLVNPQLSGLPAFLTQQGGLHSGYMILQYTAASLVSENKTLCHPASVDSIPSSANQEDHVSMGAFGTRKLHQVIRNVTHVLAIESICASQALEFGTGLLGAGTQPAYDHIRKVIPPLGDDRESGADMVAAVVLIQSGQLRQVVASHLSG</sequence>
<feature type="modified residue" description="2,3-didehydroalanine (Ser)" evidence="6">
    <location>
        <position position="193"/>
    </location>
</feature>
<evidence type="ECO:0000256" key="5">
    <source>
        <dbReference type="ARBA" id="ARBA00049269"/>
    </source>
</evidence>